<evidence type="ECO:0000313" key="2">
    <source>
        <dbReference type="EMBL" id="QNO46552.1"/>
    </source>
</evidence>
<sequence>MLMWSPSDWSIALNFPSDSRSASSAALRSVMSREIAPAMNPLSVLIGNTAACMTRRAPSVRFITVSCNWSNRSDCPVSRNLSTPALTCSCTAEVARSLAAIRNWTSHIGLPRTSAHKSPVIRSCPGFHSTMVPCSSTSTMPSSDCSTILRSFSPLSRSASSACLRSVMSVAAAYITSFSSAAVALHSNHL</sequence>
<reference evidence="1" key="1">
    <citation type="submission" date="2020-06" db="EMBL/GenBank/DDBJ databases">
        <title>Unique genomic features of the anaerobic methanotrophic archaea.</title>
        <authorList>
            <person name="Chadwick G.L."/>
            <person name="Skennerton C.T."/>
            <person name="Laso-Perez R."/>
            <person name="Leu A.O."/>
            <person name="Speth D.R."/>
            <person name="Yu H."/>
            <person name="Morgan-Lang C."/>
            <person name="Hatzenpichler R."/>
            <person name="Goudeau D."/>
            <person name="Malmstrom R."/>
            <person name="Brazelton W.J."/>
            <person name="Woyke T."/>
            <person name="Hallam S.J."/>
            <person name="Tyson G.W."/>
            <person name="Wegener G."/>
            <person name="Boetius A."/>
            <person name="Orphan V."/>
        </authorList>
    </citation>
    <scope>NUCLEOTIDE SEQUENCE</scope>
</reference>
<evidence type="ECO:0000313" key="1">
    <source>
        <dbReference type="EMBL" id="QNO44235.1"/>
    </source>
</evidence>
<name>A0A7G9Y8A1_9EURY</name>
<dbReference type="AlphaFoldDB" id="A0A7G9Y8A1"/>
<accession>A0A7G9Y8A1</accession>
<gene>
    <name evidence="1" type="ORF">KKMEGMOG_00002</name>
    <name evidence="2" type="ORF">OKODDAAN_00002</name>
</gene>
<organism evidence="1">
    <name type="scientific">Candidatus Methanogaster sp. ANME-2c ERB4</name>
    <dbReference type="NCBI Taxonomy" id="2759911"/>
    <lineage>
        <taxon>Archaea</taxon>
        <taxon>Methanobacteriati</taxon>
        <taxon>Methanobacteriota</taxon>
        <taxon>Stenosarchaea group</taxon>
        <taxon>Methanomicrobia</taxon>
        <taxon>Methanosarcinales</taxon>
        <taxon>ANME-2 cluster</taxon>
        <taxon>Candidatus Methanogasteraceae</taxon>
        <taxon>Candidatus Methanogaster</taxon>
    </lineage>
</organism>
<proteinExistence type="predicted"/>
<dbReference type="EMBL" id="MT631197">
    <property type="protein sequence ID" value="QNO46552.1"/>
    <property type="molecule type" value="Genomic_DNA"/>
</dbReference>
<dbReference type="EMBL" id="MT630937">
    <property type="protein sequence ID" value="QNO44235.1"/>
    <property type="molecule type" value="Genomic_DNA"/>
</dbReference>
<protein>
    <submittedName>
        <fullName evidence="1">Uncharacterized protein</fullName>
    </submittedName>
</protein>